<evidence type="ECO:0000313" key="1">
    <source>
        <dbReference type="EMBL" id="GIX86425.1"/>
    </source>
</evidence>
<accession>A0AAV4NNG7</accession>
<dbReference type="AlphaFoldDB" id="A0AAV4NNG7"/>
<sequence length="92" mass="10272">MNVLILSPFVDLLLVKEKCETSSAVSGFYHYEQQTKIRTFPLSVTSTISVIPPRDIKLILHLILSNAIVQFPARPLDLPNQLPGEGQTVIKE</sequence>
<comment type="caution">
    <text evidence="1">The sequence shown here is derived from an EMBL/GenBank/DDBJ whole genome shotgun (WGS) entry which is preliminary data.</text>
</comment>
<keyword evidence="2" id="KW-1185">Reference proteome</keyword>
<reference evidence="1 2" key="1">
    <citation type="submission" date="2021-06" db="EMBL/GenBank/DDBJ databases">
        <title>Caerostris extrusa draft genome.</title>
        <authorList>
            <person name="Kono N."/>
            <person name="Arakawa K."/>
        </authorList>
    </citation>
    <scope>NUCLEOTIDE SEQUENCE [LARGE SCALE GENOMIC DNA]</scope>
</reference>
<protein>
    <submittedName>
        <fullName evidence="1">Uncharacterized protein</fullName>
    </submittedName>
</protein>
<organism evidence="1 2">
    <name type="scientific">Caerostris extrusa</name>
    <name type="common">Bark spider</name>
    <name type="synonym">Caerostris bankana</name>
    <dbReference type="NCBI Taxonomy" id="172846"/>
    <lineage>
        <taxon>Eukaryota</taxon>
        <taxon>Metazoa</taxon>
        <taxon>Ecdysozoa</taxon>
        <taxon>Arthropoda</taxon>
        <taxon>Chelicerata</taxon>
        <taxon>Arachnida</taxon>
        <taxon>Araneae</taxon>
        <taxon>Araneomorphae</taxon>
        <taxon>Entelegynae</taxon>
        <taxon>Araneoidea</taxon>
        <taxon>Araneidae</taxon>
        <taxon>Caerostris</taxon>
    </lineage>
</organism>
<name>A0AAV4NNG7_CAEEX</name>
<proteinExistence type="predicted"/>
<evidence type="ECO:0000313" key="2">
    <source>
        <dbReference type="Proteomes" id="UP001054945"/>
    </source>
</evidence>
<dbReference type="Proteomes" id="UP001054945">
    <property type="component" value="Unassembled WGS sequence"/>
</dbReference>
<gene>
    <name evidence="1" type="ORF">CEXT_79141</name>
</gene>
<dbReference type="EMBL" id="BPLR01021141">
    <property type="protein sequence ID" value="GIX86425.1"/>
    <property type="molecule type" value="Genomic_DNA"/>
</dbReference>